<dbReference type="EMBL" id="JACJHX010000005">
    <property type="protein sequence ID" value="MBA9026743.1"/>
    <property type="molecule type" value="Genomic_DNA"/>
</dbReference>
<name>A0ABR6CQ12_9BACI</name>
<dbReference type="RefSeq" id="WP_182502528.1">
    <property type="nucleotide sequence ID" value="NZ_JACJHX010000005.1"/>
</dbReference>
<protein>
    <submittedName>
        <fullName evidence="1">Amino acid-binding ACT domain protein</fullName>
    </submittedName>
</protein>
<keyword evidence="2" id="KW-1185">Reference proteome</keyword>
<dbReference type="Proteomes" id="UP000626697">
    <property type="component" value="Unassembled WGS sequence"/>
</dbReference>
<organism evidence="1 2">
    <name type="scientific">Peribacillus huizhouensis</name>
    <dbReference type="NCBI Taxonomy" id="1501239"/>
    <lineage>
        <taxon>Bacteria</taxon>
        <taxon>Bacillati</taxon>
        <taxon>Bacillota</taxon>
        <taxon>Bacilli</taxon>
        <taxon>Bacillales</taxon>
        <taxon>Bacillaceae</taxon>
        <taxon>Peribacillus</taxon>
    </lineage>
</organism>
<accession>A0ABR6CQ12</accession>
<evidence type="ECO:0000313" key="1">
    <source>
        <dbReference type="EMBL" id="MBA9026743.1"/>
    </source>
</evidence>
<sequence>MQILQNANLLLQNISGKSAKLHVGDIVQVTVKERLSDQEAVVSVNGKLFTVKFEGEIPSENRISIEITGKTNEGSFLVRVSERDASETNMQQKNIQEQPKQPLTDAVKVFTDKGIVVTKENLAALKKYLNNDSGTIDQKMATLKIIADKQIPITDLSLKSVHEALHGPAISDTLFSILDKMDAPVQENMPQPNADDKISAPALSKNLANELSANQKANEDFLTTVQPANRQPIETSNPNHAEGEISPVISEMEMNTKQISETENYLINEAVQSLKVDSKNVIVTEITEKMAQMAIDFKKVRQEISRNLDTITKMVEHRHVQPANVQQIMESTIHKLDKAILQSDFLLYADMGTEKKLLSASSQLAEAKKFLEQGEYAKAHQIVKEVKANVESIIFKPSDVKIKHMITDKFPIESQSSTKQVANLIHQTVQPFTETGSISRTVYEMVRKLGLTHETETAVTLMTKSGHQEPNQNNENLKAALLRLIRSEDVKPHLQQQAEQAVQHITGQQLLNKPDSSGLQNLFFQIPYLLDKQVENVKIYLNSRKNGEKVDWENCQLIFSLETKKLGEIGVVLTAANRKVGLSFKSDKEELQRIVSDMTEVTKERFADIGYQLNAIGVKPAELIEENRAAKAIVKPESREALQKEKGFDFSI</sequence>
<gene>
    <name evidence="1" type="ORF">HNP81_002028</name>
</gene>
<evidence type="ECO:0000313" key="2">
    <source>
        <dbReference type="Proteomes" id="UP000626697"/>
    </source>
</evidence>
<reference evidence="1 2" key="1">
    <citation type="submission" date="2020-08" db="EMBL/GenBank/DDBJ databases">
        <title>Genomic Encyclopedia of Type Strains, Phase IV (KMG-IV): sequencing the most valuable type-strain genomes for metagenomic binning, comparative biology and taxonomic classification.</title>
        <authorList>
            <person name="Goeker M."/>
        </authorList>
    </citation>
    <scope>NUCLEOTIDE SEQUENCE [LARGE SCALE GENOMIC DNA]</scope>
    <source>
        <strain evidence="1 2">DSM 105481</strain>
    </source>
</reference>
<comment type="caution">
    <text evidence="1">The sequence shown here is derived from an EMBL/GenBank/DDBJ whole genome shotgun (WGS) entry which is preliminary data.</text>
</comment>
<proteinExistence type="predicted"/>